<dbReference type="SMART" id="SM00382">
    <property type="entry name" value="AAA"/>
    <property type="match status" value="1"/>
</dbReference>
<proteinExistence type="predicted"/>
<keyword evidence="7" id="KW-0508">mRNA splicing</keyword>
<dbReference type="PROSITE" id="PS00690">
    <property type="entry name" value="DEAH_ATP_HELICASE"/>
    <property type="match status" value="1"/>
</dbReference>
<feature type="domain" description="Helicase C-terminal" evidence="10">
    <location>
        <begin position="540"/>
        <end position="726"/>
    </location>
</feature>
<evidence type="ECO:0000256" key="6">
    <source>
        <dbReference type="ARBA" id="ARBA00022840"/>
    </source>
</evidence>
<dbReference type="GO" id="GO:0005524">
    <property type="term" value="F:ATP binding"/>
    <property type="evidence" value="ECO:0007669"/>
    <property type="project" value="UniProtKB-KW"/>
</dbReference>
<dbReference type="EC" id="3.6.4.13" evidence="1"/>
<evidence type="ECO:0000256" key="2">
    <source>
        <dbReference type="ARBA" id="ARBA00022664"/>
    </source>
</evidence>
<sequence>MAESAIPPEIERAIFDIFLSNNPRDGTIVIRLAKRFRDWYEYLPYRVVNLLRGERDFFNVKDKNIQPPSMQYIGHYIHHLLVGDELGVESITQILQLCPNVHNLGLWSPHSVTSFFPVLQTLKLRELSTKMALLAPEEFDSPAFAFLTHLDMMDYNSDEWPHWKALGSLPSLTHLALTTSNSINPFMIQPIIDKCQKLEVLILISTMSRLRDPRLVCFGMLRFNENQWVRCARGNSFWNSAERIIQGRKDGSIPYLETYRWIDEALFCSTTNLRKLFARELLEKLEFEAKTSNTMKFFKPQRITVLENFEAEFTWTGKELTGLAPLKSLAFYISEIVKDEDVIHLVVSAEPAGTHPSDDAPTELPDLGRLSITESLSAAELDIIKTKEPLYGLIPNKVPGSRVRLALERDVNPFTKKPYTVQYKKILETRKKLPVYAEMDQFLNIFGENQLIILFGETGAGKTTQIPQFVAFSDLPHTRGKMIACTQPRRVAAMSAARRVAEEMDVELGHHVGYSIRFEDMTDPETTFLKYMTDGVLGTLLREAMNDPDFSRYSTIILDEVHERTVATDILMGLLKKVVKRRPDLKVVVMSATLDALKFQKYFSHRILDPPPAPTHPNRPPGRKVVVSTNIAETSLTIDGIVYVVDPGFSKQRVYNPRIQVESLLVSPISKASAQQRAGRAGRTRPGKCFRLYTEKDFVTELDEQTCPEILKSNLANTVLELVKLGVKDLVRFDYVDAPAPETLMRALVLLNYLAALDDEGNLTPLGNMMADFPLNPQLAKMLIVSPEFECSNEILTITAMISVPNIWLRPPDRRREADVAKARLTVPEGDHLTLLNVYNEYAQNRWDKNWASNNYLNQRALAEADNVRTQLQRSMERFEIDSISLADTKKLYGNIQQALVVGFFMQVAHREGARGSYVTVKDNQAAALHPSCGLKEQPEWVLFNEFVLTTRPYLRTVSKIEPEWLLEFAPTYYDLRMFQDSETKRALQRAANEKYRALIDAKRSG</sequence>
<keyword evidence="3" id="KW-0547">Nucleotide-binding</keyword>
<dbReference type="Gene3D" id="3.40.50.300">
    <property type="entry name" value="P-loop containing nucleotide triphosphate hydrolases"/>
    <property type="match status" value="2"/>
</dbReference>
<dbReference type="InterPro" id="IPR011709">
    <property type="entry name" value="DEAD-box_helicase_OB_fold"/>
</dbReference>
<feature type="non-terminal residue" evidence="11">
    <location>
        <position position="1006"/>
    </location>
</feature>
<dbReference type="PANTHER" id="PTHR18934">
    <property type="entry name" value="ATP-DEPENDENT RNA HELICASE"/>
    <property type="match status" value="1"/>
</dbReference>
<evidence type="ECO:0000259" key="10">
    <source>
        <dbReference type="PROSITE" id="PS51194"/>
    </source>
</evidence>
<evidence type="ECO:0000313" key="11">
    <source>
        <dbReference type="EMBL" id="KAJ2932282.1"/>
    </source>
</evidence>
<keyword evidence="12" id="KW-1185">Reference proteome</keyword>
<evidence type="ECO:0000259" key="9">
    <source>
        <dbReference type="PROSITE" id="PS51192"/>
    </source>
</evidence>
<dbReference type="AlphaFoldDB" id="A0A9W8JCU5"/>
<dbReference type="GO" id="GO:0008380">
    <property type="term" value="P:RNA splicing"/>
    <property type="evidence" value="ECO:0007669"/>
    <property type="project" value="UniProtKB-KW"/>
</dbReference>
<dbReference type="FunFam" id="1.10.10.2130:FF:000001">
    <property type="entry name" value="Pre-mRNA-splicing factor ATP-dependent RNA helicase"/>
    <property type="match status" value="1"/>
</dbReference>
<keyword evidence="2" id="KW-0507">mRNA processing</keyword>
<comment type="caution">
    <text evidence="11">The sequence shown here is derived from an EMBL/GenBank/DDBJ whole genome shotgun (WGS) entry which is preliminary data.</text>
</comment>
<dbReference type="GO" id="GO:0003724">
    <property type="term" value="F:RNA helicase activity"/>
    <property type="evidence" value="ECO:0007669"/>
    <property type="project" value="UniProtKB-EC"/>
</dbReference>
<dbReference type="PROSITE" id="PS51194">
    <property type="entry name" value="HELICASE_CTER"/>
    <property type="match status" value="1"/>
</dbReference>
<dbReference type="PROSITE" id="PS51192">
    <property type="entry name" value="HELICASE_ATP_BIND_1"/>
    <property type="match status" value="1"/>
</dbReference>
<dbReference type="Gene3D" id="3.80.10.10">
    <property type="entry name" value="Ribonuclease Inhibitor"/>
    <property type="match status" value="1"/>
</dbReference>
<dbReference type="SMART" id="SM00487">
    <property type="entry name" value="DEXDc"/>
    <property type="match status" value="1"/>
</dbReference>
<dbReference type="GO" id="GO:0016787">
    <property type="term" value="F:hydrolase activity"/>
    <property type="evidence" value="ECO:0007669"/>
    <property type="project" value="UniProtKB-KW"/>
</dbReference>
<dbReference type="InterPro" id="IPR014001">
    <property type="entry name" value="Helicase_ATP-bd"/>
</dbReference>
<gene>
    <name evidence="11" type="ORF">H1R20_g4806</name>
</gene>
<dbReference type="GO" id="GO:0005681">
    <property type="term" value="C:spliceosomal complex"/>
    <property type="evidence" value="ECO:0007669"/>
    <property type="project" value="TreeGrafter"/>
</dbReference>
<dbReference type="Gene3D" id="1.20.120.1080">
    <property type="match status" value="1"/>
</dbReference>
<evidence type="ECO:0000256" key="3">
    <source>
        <dbReference type="ARBA" id="ARBA00022741"/>
    </source>
</evidence>
<dbReference type="InterPro" id="IPR011545">
    <property type="entry name" value="DEAD/DEAH_box_helicase_dom"/>
</dbReference>
<keyword evidence="6" id="KW-0067">ATP-binding</keyword>
<dbReference type="Pfam" id="PF21010">
    <property type="entry name" value="HA2_C"/>
    <property type="match status" value="1"/>
</dbReference>
<evidence type="ECO:0000256" key="1">
    <source>
        <dbReference type="ARBA" id="ARBA00012552"/>
    </source>
</evidence>
<feature type="domain" description="Helicase ATP-binding" evidence="9">
    <location>
        <begin position="443"/>
        <end position="612"/>
    </location>
</feature>
<dbReference type="SUPFAM" id="SSF52540">
    <property type="entry name" value="P-loop containing nucleoside triphosphate hydrolases"/>
    <property type="match status" value="1"/>
</dbReference>
<dbReference type="Pfam" id="PF07717">
    <property type="entry name" value="OB_NTP_bind"/>
    <property type="match status" value="1"/>
</dbReference>
<dbReference type="InterPro" id="IPR032675">
    <property type="entry name" value="LRR_dom_sf"/>
</dbReference>
<comment type="catalytic activity">
    <reaction evidence="8">
        <text>ATP + H2O = ADP + phosphate + H(+)</text>
        <dbReference type="Rhea" id="RHEA:13065"/>
        <dbReference type="ChEBI" id="CHEBI:15377"/>
        <dbReference type="ChEBI" id="CHEBI:15378"/>
        <dbReference type="ChEBI" id="CHEBI:30616"/>
        <dbReference type="ChEBI" id="CHEBI:43474"/>
        <dbReference type="ChEBI" id="CHEBI:456216"/>
        <dbReference type="EC" id="3.6.4.13"/>
    </reaction>
</comment>
<name>A0A9W8JCU5_9AGAR</name>
<reference evidence="11" key="1">
    <citation type="submission" date="2022-06" db="EMBL/GenBank/DDBJ databases">
        <title>Genome Sequence of Candolleomyces eurysporus.</title>
        <authorList>
            <person name="Buettner E."/>
        </authorList>
    </citation>
    <scope>NUCLEOTIDE SEQUENCE</scope>
    <source>
        <strain evidence="11">VTCC 930004</strain>
    </source>
</reference>
<evidence type="ECO:0000313" key="12">
    <source>
        <dbReference type="Proteomes" id="UP001140091"/>
    </source>
</evidence>
<protein>
    <recommendedName>
        <fullName evidence="1">RNA helicase</fullName>
        <ecNumber evidence="1">3.6.4.13</ecNumber>
    </recommendedName>
</protein>
<dbReference type="Proteomes" id="UP001140091">
    <property type="component" value="Unassembled WGS sequence"/>
</dbReference>
<dbReference type="InterPro" id="IPR003593">
    <property type="entry name" value="AAA+_ATPase"/>
</dbReference>
<dbReference type="InterPro" id="IPR002464">
    <property type="entry name" value="DNA/RNA_helicase_DEAH_CS"/>
</dbReference>
<dbReference type="GO" id="GO:0003723">
    <property type="term" value="F:RNA binding"/>
    <property type="evidence" value="ECO:0007669"/>
    <property type="project" value="TreeGrafter"/>
</dbReference>
<accession>A0A9W8JCU5</accession>
<evidence type="ECO:0000256" key="8">
    <source>
        <dbReference type="ARBA" id="ARBA00047984"/>
    </source>
</evidence>
<keyword evidence="4" id="KW-0378">Hydrolase</keyword>
<dbReference type="SMART" id="SM00847">
    <property type="entry name" value="HA2"/>
    <property type="match status" value="1"/>
</dbReference>
<dbReference type="FunFam" id="3.40.50.300:FF:001148">
    <property type="entry name" value="Pre-mRNA-splicing factor ATP-dependent RNA helicase DHX15/PRP43"/>
    <property type="match status" value="1"/>
</dbReference>
<keyword evidence="5" id="KW-0347">Helicase</keyword>
<dbReference type="EMBL" id="JANBPK010000776">
    <property type="protein sequence ID" value="KAJ2932282.1"/>
    <property type="molecule type" value="Genomic_DNA"/>
</dbReference>
<dbReference type="FunFam" id="1.20.120.1080:FF:000003">
    <property type="entry name" value="Pre-mRNA-splicing factor ATP-dependent RNA helicase PRP43"/>
    <property type="match status" value="1"/>
</dbReference>
<evidence type="ECO:0000256" key="5">
    <source>
        <dbReference type="ARBA" id="ARBA00022806"/>
    </source>
</evidence>
<dbReference type="InterPro" id="IPR007502">
    <property type="entry name" value="Helicase-assoc_dom"/>
</dbReference>
<dbReference type="InterPro" id="IPR027417">
    <property type="entry name" value="P-loop_NTPase"/>
</dbReference>
<dbReference type="InterPro" id="IPR048333">
    <property type="entry name" value="HA2_WH"/>
</dbReference>
<evidence type="ECO:0000256" key="7">
    <source>
        <dbReference type="ARBA" id="ARBA00023187"/>
    </source>
</evidence>
<dbReference type="Pfam" id="PF00270">
    <property type="entry name" value="DEAD"/>
    <property type="match status" value="1"/>
</dbReference>
<dbReference type="PANTHER" id="PTHR18934:SF109">
    <property type="entry name" value="ATP-DEPENDENT RNA HELICASE DHX15 HOMOLOG"/>
    <property type="match status" value="1"/>
</dbReference>
<dbReference type="SMART" id="SM00490">
    <property type="entry name" value="HELICc"/>
    <property type="match status" value="1"/>
</dbReference>
<dbReference type="Pfam" id="PF04408">
    <property type="entry name" value="WHD_HA2"/>
    <property type="match status" value="1"/>
</dbReference>
<dbReference type="InterPro" id="IPR001650">
    <property type="entry name" value="Helicase_C-like"/>
</dbReference>
<dbReference type="GO" id="GO:0006397">
    <property type="term" value="P:mRNA processing"/>
    <property type="evidence" value="ECO:0007669"/>
    <property type="project" value="UniProtKB-KW"/>
</dbReference>
<dbReference type="CDD" id="cd18791">
    <property type="entry name" value="SF2_C_RHA"/>
    <property type="match status" value="1"/>
</dbReference>
<evidence type="ECO:0000256" key="4">
    <source>
        <dbReference type="ARBA" id="ARBA00022801"/>
    </source>
</evidence>
<dbReference type="SUPFAM" id="SSF52047">
    <property type="entry name" value="RNI-like"/>
    <property type="match status" value="1"/>
</dbReference>
<dbReference type="OrthoDB" id="10253254at2759"/>
<organism evidence="11 12">
    <name type="scientific">Candolleomyces eurysporus</name>
    <dbReference type="NCBI Taxonomy" id="2828524"/>
    <lineage>
        <taxon>Eukaryota</taxon>
        <taxon>Fungi</taxon>
        <taxon>Dikarya</taxon>
        <taxon>Basidiomycota</taxon>
        <taxon>Agaricomycotina</taxon>
        <taxon>Agaricomycetes</taxon>
        <taxon>Agaricomycetidae</taxon>
        <taxon>Agaricales</taxon>
        <taxon>Agaricineae</taxon>
        <taxon>Psathyrellaceae</taxon>
        <taxon>Candolleomyces</taxon>
    </lineage>
</organism>